<keyword evidence="2" id="KW-0378">Hydrolase</keyword>
<feature type="domain" description="Beta-lactamase class A catalytic" evidence="1">
    <location>
        <begin position="29"/>
        <end position="266"/>
    </location>
</feature>
<evidence type="ECO:0000313" key="3">
    <source>
        <dbReference type="Proteomes" id="UP000466794"/>
    </source>
</evidence>
<dbReference type="EMBL" id="WRPP01000001">
    <property type="protein sequence ID" value="MVU75964.1"/>
    <property type="molecule type" value="Genomic_DNA"/>
</dbReference>
<dbReference type="InterPro" id="IPR000871">
    <property type="entry name" value="Beta-lactam_class-A"/>
</dbReference>
<organism evidence="2 3">
    <name type="scientific">Nocardia terrae</name>
    <dbReference type="NCBI Taxonomy" id="2675851"/>
    <lineage>
        <taxon>Bacteria</taxon>
        <taxon>Bacillati</taxon>
        <taxon>Actinomycetota</taxon>
        <taxon>Actinomycetes</taxon>
        <taxon>Mycobacteriales</taxon>
        <taxon>Nocardiaceae</taxon>
        <taxon>Nocardia</taxon>
    </lineage>
</organism>
<evidence type="ECO:0000313" key="2">
    <source>
        <dbReference type="EMBL" id="MVU75964.1"/>
    </source>
</evidence>
<dbReference type="PANTHER" id="PTHR35333:SF3">
    <property type="entry name" value="BETA-LACTAMASE-TYPE TRANSPEPTIDASE FOLD CONTAINING PROTEIN"/>
    <property type="match status" value="1"/>
</dbReference>
<protein>
    <submittedName>
        <fullName evidence="2">Serine hydrolase</fullName>
    </submittedName>
</protein>
<name>A0A7K1UNQ4_9NOCA</name>
<comment type="caution">
    <text evidence="2">The sequence shown here is derived from an EMBL/GenBank/DDBJ whole genome shotgun (WGS) entry which is preliminary data.</text>
</comment>
<dbReference type="SUPFAM" id="SSF56601">
    <property type="entry name" value="beta-lactamase/transpeptidase-like"/>
    <property type="match status" value="1"/>
</dbReference>
<proteinExistence type="predicted"/>
<gene>
    <name evidence="2" type="ORF">GPX89_01750</name>
</gene>
<reference evidence="2 3" key="1">
    <citation type="submission" date="2019-12" db="EMBL/GenBank/DDBJ databases">
        <title>Nocardia sp. nov. ET3-3 isolated from soil.</title>
        <authorList>
            <person name="Kanchanasin P."/>
            <person name="Tanasupawat S."/>
            <person name="Yuki M."/>
            <person name="Kudo T."/>
        </authorList>
    </citation>
    <scope>NUCLEOTIDE SEQUENCE [LARGE SCALE GENOMIC DNA]</scope>
    <source>
        <strain evidence="2 3">ET3-3</strain>
    </source>
</reference>
<dbReference type="InterPro" id="IPR012338">
    <property type="entry name" value="Beta-lactam/transpept-like"/>
</dbReference>
<accession>A0A7K1UNQ4</accession>
<dbReference type="PANTHER" id="PTHR35333">
    <property type="entry name" value="BETA-LACTAMASE"/>
    <property type="match status" value="1"/>
</dbReference>
<dbReference type="Proteomes" id="UP000466794">
    <property type="component" value="Unassembled WGS sequence"/>
</dbReference>
<dbReference type="Gene3D" id="3.40.710.10">
    <property type="entry name" value="DD-peptidase/beta-lactamase superfamily"/>
    <property type="match status" value="1"/>
</dbReference>
<dbReference type="InterPro" id="IPR045155">
    <property type="entry name" value="Beta-lactam_cat"/>
</dbReference>
<sequence>MSGTGNAGGVDEIFRTAGVEGRVHARCFDCDGEFGWGADEPVVLSSVMKVPLVLEFARQVAAGQLDATDRVRATAADRLGGVGTAGCLDDVEYSLRDAAYFAITVSDNTAADLLFDRVGVENVRSLVRELGLVNTRIVGSLRDILYSMAEDIGARDLHEFARRYPESSAAEVFGSRAVDPLRTTASTPREMTRLLQLIGEDRAGLPEACEWVRDLMRRQVFGHRLPSGFPPGTDIWSKTGTLPGIRNEIGVVGYPDGSRYAVAVFTVSQSLAGRQPAVDRAIGEAARQAVERIVHALPETTSHGRRCGRS</sequence>
<keyword evidence="3" id="KW-1185">Reference proteome</keyword>
<dbReference type="GO" id="GO:0008800">
    <property type="term" value="F:beta-lactamase activity"/>
    <property type="evidence" value="ECO:0007669"/>
    <property type="project" value="InterPro"/>
</dbReference>
<dbReference type="AlphaFoldDB" id="A0A7K1UNQ4"/>
<dbReference type="GO" id="GO:0030655">
    <property type="term" value="P:beta-lactam antibiotic catabolic process"/>
    <property type="evidence" value="ECO:0007669"/>
    <property type="project" value="InterPro"/>
</dbReference>
<dbReference type="Pfam" id="PF13354">
    <property type="entry name" value="Beta-lactamase2"/>
    <property type="match status" value="1"/>
</dbReference>
<evidence type="ECO:0000259" key="1">
    <source>
        <dbReference type="Pfam" id="PF13354"/>
    </source>
</evidence>
<dbReference type="GO" id="GO:0046677">
    <property type="term" value="P:response to antibiotic"/>
    <property type="evidence" value="ECO:0007669"/>
    <property type="project" value="InterPro"/>
</dbReference>